<feature type="signal peptide" evidence="1">
    <location>
        <begin position="1"/>
        <end position="18"/>
    </location>
</feature>
<keyword evidence="3" id="KW-1185">Reference proteome</keyword>
<evidence type="ECO:0000313" key="2">
    <source>
        <dbReference type="EMBL" id="GAA0148556.1"/>
    </source>
</evidence>
<protein>
    <recommendedName>
        <fullName evidence="4">Reverse transcriptase</fullName>
    </recommendedName>
</protein>
<dbReference type="Proteomes" id="UP001454036">
    <property type="component" value="Unassembled WGS sequence"/>
</dbReference>
<evidence type="ECO:0000313" key="3">
    <source>
        <dbReference type="Proteomes" id="UP001454036"/>
    </source>
</evidence>
<dbReference type="PANTHER" id="PTHR33710">
    <property type="entry name" value="BNAC02G09200D PROTEIN"/>
    <property type="match status" value="1"/>
</dbReference>
<keyword evidence="1" id="KW-0732">Signal</keyword>
<dbReference type="PANTHER" id="PTHR33710:SF71">
    <property type="entry name" value="ENDONUCLEASE_EXONUCLEASE_PHOSPHATASE DOMAIN-CONTAINING PROTEIN"/>
    <property type="match status" value="1"/>
</dbReference>
<reference evidence="2 3" key="1">
    <citation type="submission" date="2024-01" db="EMBL/GenBank/DDBJ databases">
        <title>The complete chloroplast genome sequence of Lithospermum erythrorhizon: insights into the phylogenetic relationship among Boraginaceae species and the maternal lineages of purple gromwells.</title>
        <authorList>
            <person name="Okada T."/>
            <person name="Watanabe K."/>
        </authorList>
    </citation>
    <scope>NUCLEOTIDE SEQUENCE [LARGE SCALE GENOMIC DNA]</scope>
</reference>
<feature type="chain" id="PRO_5043394043" description="Reverse transcriptase" evidence="1">
    <location>
        <begin position="19"/>
        <end position="257"/>
    </location>
</feature>
<evidence type="ECO:0008006" key="4">
    <source>
        <dbReference type="Google" id="ProtNLM"/>
    </source>
</evidence>
<dbReference type="AlphaFoldDB" id="A0AAV3PC66"/>
<dbReference type="SUPFAM" id="SSF56219">
    <property type="entry name" value="DNase I-like"/>
    <property type="match status" value="1"/>
</dbReference>
<gene>
    <name evidence="2" type="ORF">LIER_36751</name>
</gene>
<comment type="caution">
    <text evidence="2">The sequence shown here is derived from an EMBL/GenBank/DDBJ whole genome shotgun (WGS) entry which is preliminary data.</text>
</comment>
<dbReference type="InterPro" id="IPR036691">
    <property type="entry name" value="Endo/exonu/phosph_ase_sf"/>
</dbReference>
<sequence>MTLWRVIIVFINLYKCHGFEKFRCLFEKFRCRPRPLNQIIRFQEAIEKLGLIELEFSGYAFTWTNNRVHPHTIKARLDQAFATASWLDMFERAGVRHLSCNRLDHLPLLLGWSSREGVEKRAGESSGTFSLVLEDLQGRCFEDGMGILGQQFSKDDVKVAVLGMTGMKTLGPDGMPLFYQKYWDVVGGDVTAMVLETLNQGRVFRKFGYSHISLLPKVQSPEWIAKFRPISLCNVVSKVISKCLTNRLKQILPSLIS</sequence>
<name>A0AAV3PC66_LITER</name>
<evidence type="ECO:0000256" key="1">
    <source>
        <dbReference type="SAM" id="SignalP"/>
    </source>
</evidence>
<proteinExistence type="predicted"/>
<dbReference type="EMBL" id="BAABME010017047">
    <property type="protein sequence ID" value="GAA0148556.1"/>
    <property type="molecule type" value="Genomic_DNA"/>
</dbReference>
<organism evidence="2 3">
    <name type="scientific">Lithospermum erythrorhizon</name>
    <name type="common">Purple gromwell</name>
    <name type="synonym">Lithospermum officinale var. erythrorhizon</name>
    <dbReference type="NCBI Taxonomy" id="34254"/>
    <lineage>
        <taxon>Eukaryota</taxon>
        <taxon>Viridiplantae</taxon>
        <taxon>Streptophyta</taxon>
        <taxon>Embryophyta</taxon>
        <taxon>Tracheophyta</taxon>
        <taxon>Spermatophyta</taxon>
        <taxon>Magnoliopsida</taxon>
        <taxon>eudicotyledons</taxon>
        <taxon>Gunneridae</taxon>
        <taxon>Pentapetalae</taxon>
        <taxon>asterids</taxon>
        <taxon>lamiids</taxon>
        <taxon>Boraginales</taxon>
        <taxon>Boraginaceae</taxon>
        <taxon>Boraginoideae</taxon>
        <taxon>Lithospermeae</taxon>
        <taxon>Lithospermum</taxon>
    </lineage>
</organism>
<accession>A0AAV3PC66</accession>